<dbReference type="Gene3D" id="3.30.420.40">
    <property type="match status" value="1"/>
</dbReference>
<evidence type="ECO:0000259" key="1">
    <source>
        <dbReference type="Pfam" id="PF00814"/>
    </source>
</evidence>
<dbReference type="EMBL" id="BART01034621">
    <property type="protein sequence ID" value="GAH06390.1"/>
    <property type="molecule type" value="Genomic_DNA"/>
</dbReference>
<dbReference type="PANTHER" id="PTHR11735">
    <property type="entry name" value="TRNA N6-ADENOSINE THREONYLCARBAMOYLTRANSFERASE"/>
    <property type="match status" value="1"/>
</dbReference>
<protein>
    <recommendedName>
        <fullName evidence="1">Gcp-like domain-containing protein</fullName>
    </recommendedName>
</protein>
<gene>
    <name evidence="2" type="ORF">S01H4_59115</name>
</gene>
<evidence type="ECO:0000313" key="2">
    <source>
        <dbReference type="EMBL" id="GAH06390.1"/>
    </source>
</evidence>
<sequence length="95" mass="10414">MISVCFPDTKIAVLSGRRVFANIVSSQVELHKKWGGVVPDIARRAHQEQIEPTYQEALKRFGLTIKEIEAIAVTIGPGLAIDLEVGIDFAKDLAI</sequence>
<proteinExistence type="predicted"/>
<comment type="caution">
    <text evidence="2">The sequence shown here is derived from an EMBL/GenBank/DDBJ whole genome shotgun (WGS) entry which is preliminary data.</text>
</comment>
<accession>X1DDJ4</accession>
<dbReference type="InterPro" id="IPR043129">
    <property type="entry name" value="ATPase_NBD"/>
</dbReference>
<dbReference type="AlphaFoldDB" id="X1DDJ4"/>
<dbReference type="InterPro" id="IPR000905">
    <property type="entry name" value="Gcp-like_dom"/>
</dbReference>
<feature type="non-terminal residue" evidence="2">
    <location>
        <position position="95"/>
    </location>
</feature>
<dbReference type="SUPFAM" id="SSF53067">
    <property type="entry name" value="Actin-like ATPase domain"/>
    <property type="match status" value="1"/>
</dbReference>
<organism evidence="2">
    <name type="scientific">marine sediment metagenome</name>
    <dbReference type="NCBI Taxonomy" id="412755"/>
    <lineage>
        <taxon>unclassified sequences</taxon>
        <taxon>metagenomes</taxon>
        <taxon>ecological metagenomes</taxon>
    </lineage>
</organism>
<reference evidence="2" key="1">
    <citation type="journal article" date="2014" name="Front. Microbiol.">
        <title>High frequency of phylogenetically diverse reductive dehalogenase-homologous genes in deep subseafloor sedimentary metagenomes.</title>
        <authorList>
            <person name="Kawai M."/>
            <person name="Futagami T."/>
            <person name="Toyoda A."/>
            <person name="Takaki Y."/>
            <person name="Nishi S."/>
            <person name="Hori S."/>
            <person name="Arai W."/>
            <person name="Tsubouchi T."/>
            <person name="Morono Y."/>
            <person name="Uchiyama I."/>
            <person name="Ito T."/>
            <person name="Fujiyama A."/>
            <person name="Inagaki F."/>
            <person name="Takami H."/>
        </authorList>
    </citation>
    <scope>NUCLEOTIDE SEQUENCE</scope>
    <source>
        <strain evidence="2">Expedition CK06-06</strain>
    </source>
</reference>
<name>X1DDJ4_9ZZZZ</name>
<feature type="domain" description="Gcp-like" evidence="1">
    <location>
        <begin position="19"/>
        <end position="94"/>
    </location>
</feature>
<dbReference type="Pfam" id="PF00814">
    <property type="entry name" value="TsaD"/>
    <property type="match status" value="1"/>
</dbReference>
<dbReference type="PANTHER" id="PTHR11735:SF6">
    <property type="entry name" value="TRNA N6-ADENOSINE THREONYLCARBAMOYLTRANSFERASE, MITOCHONDRIAL"/>
    <property type="match status" value="1"/>
</dbReference>